<evidence type="ECO:0008006" key="3">
    <source>
        <dbReference type="Google" id="ProtNLM"/>
    </source>
</evidence>
<sequence>MNDIFLISESTNILLESKLRISEVKYIFAILLLLQPLVFASAGELPAFPFVFVIGNALKEVPPDLAKVTFEVKSFDENPEKSLDIVQRQTSEVLDFLKKLEVQDKDIEAYQLDKQAIRQEKNGVDLKILGYETKQKILVNLHETKKYSVLVEGLLKYRNIVDIDAKFDVSNRKEIEKSLIADACADAKNKAENMADGIGAKLGSVFSISDQRMEAGYGNYDYMNRMFKKSMYKGESDKLIFIPSTIEIRQNVHVFFKLAEQKI</sequence>
<evidence type="ECO:0000313" key="1">
    <source>
        <dbReference type="EMBL" id="CDI03227.1"/>
    </source>
</evidence>
<reference evidence="1" key="1">
    <citation type="submission" date="2013-07" db="EMBL/GenBank/DDBJ databases">
        <authorList>
            <person name="McIlroy S."/>
        </authorList>
    </citation>
    <scope>NUCLEOTIDE SEQUENCE [LARGE SCALE GENOMIC DNA]</scope>
    <source>
        <strain evidence="1">Run_A_D11</strain>
    </source>
</reference>
<dbReference type="Gene3D" id="3.30.110.170">
    <property type="entry name" value="Protein of unknown function (DUF541), domain 1"/>
    <property type="match status" value="1"/>
</dbReference>
<dbReference type="Gene3D" id="3.30.70.2970">
    <property type="entry name" value="Protein of unknown function (DUF541), domain 2"/>
    <property type="match status" value="1"/>
</dbReference>
<comment type="caution">
    <text evidence="1">The sequence shown here is derived from an EMBL/GenBank/DDBJ whole genome shotgun (WGS) entry which is preliminary data.</text>
</comment>
<dbReference type="AlphaFoldDB" id="W6M6C2"/>
<dbReference type="Pfam" id="PF04402">
    <property type="entry name" value="SIMPL"/>
    <property type="match status" value="1"/>
</dbReference>
<name>W6M6C2_9GAMM</name>
<dbReference type="PANTHER" id="PTHR34387">
    <property type="entry name" value="SLR1258 PROTEIN"/>
    <property type="match status" value="1"/>
</dbReference>
<dbReference type="STRING" id="1400863.BN873_460031"/>
<dbReference type="EMBL" id="CBTJ020000054">
    <property type="protein sequence ID" value="CDI03227.1"/>
    <property type="molecule type" value="Genomic_DNA"/>
</dbReference>
<keyword evidence="2" id="KW-1185">Reference proteome</keyword>
<proteinExistence type="predicted"/>
<dbReference type="PANTHER" id="PTHR34387:SF2">
    <property type="entry name" value="SLR1258 PROTEIN"/>
    <property type="match status" value="1"/>
</dbReference>
<dbReference type="GO" id="GO:0006974">
    <property type="term" value="P:DNA damage response"/>
    <property type="evidence" value="ECO:0007669"/>
    <property type="project" value="TreeGrafter"/>
</dbReference>
<protein>
    <recommendedName>
        <fullName evidence="3">SIMPL domain-containing protein</fullName>
    </recommendedName>
</protein>
<dbReference type="InterPro" id="IPR007497">
    <property type="entry name" value="SIMPL/DUF541"/>
</dbReference>
<accession>W6M6C2</accession>
<evidence type="ECO:0000313" key="2">
    <source>
        <dbReference type="Proteomes" id="UP000035760"/>
    </source>
</evidence>
<dbReference type="Proteomes" id="UP000035760">
    <property type="component" value="Unassembled WGS sequence"/>
</dbReference>
<gene>
    <name evidence="1" type="ORF">BN873_460031</name>
</gene>
<organism evidence="1 2">
    <name type="scientific">Candidatus Competibacter denitrificans Run_A_D11</name>
    <dbReference type="NCBI Taxonomy" id="1400863"/>
    <lineage>
        <taxon>Bacteria</taxon>
        <taxon>Pseudomonadati</taxon>
        <taxon>Pseudomonadota</taxon>
        <taxon>Gammaproteobacteria</taxon>
        <taxon>Candidatus Competibacteraceae</taxon>
        <taxon>Candidatus Competibacter</taxon>
    </lineage>
</organism>
<dbReference type="InterPro" id="IPR052022">
    <property type="entry name" value="26kDa_periplasmic_antigen"/>
</dbReference>
<reference evidence="1" key="2">
    <citation type="submission" date="2014-03" db="EMBL/GenBank/DDBJ databases">
        <title>Candidatus Competibacter-lineage genomes retrieved from metagenomes reveal functional metabolic diversity.</title>
        <authorList>
            <person name="McIlroy S.J."/>
            <person name="Albertsen M."/>
            <person name="Andresen E.K."/>
            <person name="Saunders A.M."/>
            <person name="Kristiansen R."/>
            <person name="Stokholm-Bjerregaard M."/>
            <person name="Nielsen K.L."/>
            <person name="Nielsen P.H."/>
        </authorList>
    </citation>
    <scope>NUCLEOTIDE SEQUENCE</scope>
    <source>
        <strain evidence="1">Run_A_D11</strain>
    </source>
</reference>